<reference evidence="2 3" key="1">
    <citation type="submission" date="2019-11" db="EMBL/GenBank/DDBJ databases">
        <title>Genome sequence of Deinococcus xianganensis Y35, AI-2 producing algicidal bacterium, isolated from lake water.</title>
        <authorList>
            <person name="Li Y."/>
        </authorList>
    </citation>
    <scope>NUCLEOTIDE SEQUENCE [LARGE SCALE GENOMIC DNA]</scope>
    <source>
        <strain evidence="2 3">Y35</strain>
    </source>
</reference>
<feature type="region of interest" description="Disordered" evidence="1">
    <location>
        <begin position="137"/>
        <end position="156"/>
    </location>
</feature>
<dbReference type="EMBL" id="WVHK01000150">
    <property type="protein sequence ID" value="MXV21926.1"/>
    <property type="molecule type" value="Genomic_DNA"/>
</dbReference>
<comment type="caution">
    <text evidence="2">The sequence shown here is derived from an EMBL/GenBank/DDBJ whole genome shotgun (WGS) entry which is preliminary data.</text>
</comment>
<keyword evidence="3" id="KW-1185">Reference proteome</keyword>
<organism evidence="2 3">
    <name type="scientific">Deinococcus xianganensis</name>
    <dbReference type="NCBI Taxonomy" id="1507289"/>
    <lineage>
        <taxon>Bacteria</taxon>
        <taxon>Thermotogati</taxon>
        <taxon>Deinococcota</taxon>
        <taxon>Deinococci</taxon>
        <taxon>Deinococcales</taxon>
        <taxon>Deinococcaceae</taxon>
        <taxon>Deinococcus</taxon>
    </lineage>
</organism>
<sequence>MPHTATYNQDNDKLYLFPGERLTDDEYQRVTACGLRWWRGHKAFVGNWTPEREDVVQVFATIEAVDEPEDFQGRAARFTGKAKRAQGRADARRAAVRQIMDAIPLGQPMLRDHYSARRYRRDMDRVDAHHKALRAEQGKADHYTRRAEGTARREQQLHTPAHIARRIETLKAEQRKCARRVTWGASSAEHAQRWADHLGQRIKHEEARLARLVGETGQGVPVAGDFQVGQHVATVRGKAEVIKVTPKKVKCRLLDGESPHLPGPFREWLEKPERLRPAA</sequence>
<gene>
    <name evidence="2" type="ORF">GLX28_20095</name>
</gene>
<accession>A0A6I4YQ95</accession>
<protein>
    <submittedName>
        <fullName evidence="2">DUF3560 domain-containing protein</fullName>
    </submittedName>
</protein>
<evidence type="ECO:0000313" key="3">
    <source>
        <dbReference type="Proteomes" id="UP000430519"/>
    </source>
</evidence>
<dbReference type="Pfam" id="PF12083">
    <property type="entry name" value="DUF3560"/>
    <property type="match status" value="1"/>
</dbReference>
<dbReference type="InterPro" id="IPR021944">
    <property type="entry name" value="DUF3560"/>
</dbReference>
<dbReference type="AlphaFoldDB" id="A0A6I4YQ95"/>
<evidence type="ECO:0000256" key="1">
    <source>
        <dbReference type="SAM" id="MobiDB-lite"/>
    </source>
</evidence>
<dbReference type="Proteomes" id="UP000430519">
    <property type="component" value="Unassembled WGS sequence"/>
</dbReference>
<proteinExistence type="predicted"/>
<evidence type="ECO:0000313" key="2">
    <source>
        <dbReference type="EMBL" id="MXV21926.1"/>
    </source>
</evidence>
<dbReference type="RefSeq" id="WP_160982496.1">
    <property type="nucleotide sequence ID" value="NZ_WVHK01000150.1"/>
</dbReference>
<name>A0A6I4YQ95_9DEIO</name>